<dbReference type="Pfam" id="PF13464">
    <property type="entry name" value="RodZ_C"/>
    <property type="match status" value="1"/>
</dbReference>
<feature type="transmembrane region" description="Helical" evidence="1">
    <location>
        <begin position="123"/>
        <end position="144"/>
    </location>
</feature>
<feature type="domain" description="Cytoskeleton protein RodZ-like C-terminal" evidence="2">
    <location>
        <begin position="237"/>
        <end position="295"/>
    </location>
</feature>
<dbReference type="InterPro" id="IPR050400">
    <property type="entry name" value="Bact_Cytoskel_RodZ"/>
</dbReference>
<keyword evidence="1" id="KW-0812">Transmembrane</keyword>
<dbReference type="OrthoDB" id="9790252at2"/>
<evidence type="ECO:0000256" key="1">
    <source>
        <dbReference type="SAM" id="Phobius"/>
    </source>
</evidence>
<dbReference type="RefSeq" id="WP_012467070.1">
    <property type="nucleotide sequence ID" value="NC_010803.1"/>
</dbReference>
<accession>B3EGT9</accession>
<reference evidence="3 4" key="1">
    <citation type="submission" date="2008-05" db="EMBL/GenBank/DDBJ databases">
        <title>Complete sequence of Chlorobium limicola DSM 245.</title>
        <authorList>
            <consortium name="US DOE Joint Genome Institute"/>
            <person name="Lucas S."/>
            <person name="Copeland A."/>
            <person name="Lapidus A."/>
            <person name="Glavina del Rio T."/>
            <person name="Dalin E."/>
            <person name="Tice H."/>
            <person name="Bruce D."/>
            <person name="Goodwin L."/>
            <person name="Pitluck S."/>
            <person name="Schmutz J."/>
            <person name="Larimer F."/>
            <person name="Land M."/>
            <person name="Hauser L."/>
            <person name="Kyrpides N."/>
            <person name="Ovchinnikova G."/>
            <person name="Zhao F."/>
            <person name="Li T."/>
            <person name="Liu Z."/>
            <person name="Overmann J."/>
            <person name="Bryant D.A."/>
            <person name="Richardson P."/>
        </authorList>
    </citation>
    <scope>NUCLEOTIDE SEQUENCE [LARGE SCALE GENOMIC DNA]</scope>
    <source>
        <strain evidence="4">DSM 245 / NBRC 103803 / 6330</strain>
    </source>
</reference>
<dbReference type="InterPro" id="IPR025194">
    <property type="entry name" value="RodZ-like_C"/>
</dbReference>
<name>B3EGT9_CHLL2</name>
<protein>
    <submittedName>
        <fullName evidence="3">Helix-turn-helix domain protein</fullName>
    </submittedName>
</protein>
<evidence type="ECO:0000259" key="2">
    <source>
        <dbReference type="Pfam" id="PF13464"/>
    </source>
</evidence>
<evidence type="ECO:0000313" key="4">
    <source>
        <dbReference type="Proteomes" id="UP000008841"/>
    </source>
</evidence>
<dbReference type="Gene3D" id="1.10.260.40">
    <property type="entry name" value="lambda repressor-like DNA-binding domains"/>
    <property type="match status" value="1"/>
</dbReference>
<keyword evidence="1" id="KW-1133">Transmembrane helix</keyword>
<dbReference type="KEGG" id="cli:Clim_2178"/>
<dbReference type="InterPro" id="IPR010982">
    <property type="entry name" value="Lambda_DNA-bd_dom_sf"/>
</dbReference>
<dbReference type="PANTHER" id="PTHR34475:SF1">
    <property type="entry name" value="CYTOSKELETON PROTEIN RODZ"/>
    <property type="match status" value="1"/>
</dbReference>
<dbReference type="Proteomes" id="UP000008841">
    <property type="component" value="Chromosome"/>
</dbReference>
<dbReference type="InterPro" id="IPR001387">
    <property type="entry name" value="Cro/C1-type_HTH"/>
</dbReference>
<dbReference type="CDD" id="cd00093">
    <property type="entry name" value="HTH_XRE"/>
    <property type="match status" value="1"/>
</dbReference>
<gene>
    <name evidence="3" type="ordered locus">Clim_2178</name>
</gene>
<proteinExistence type="predicted"/>
<dbReference type="SUPFAM" id="SSF47413">
    <property type="entry name" value="lambda repressor-like DNA-binding domains"/>
    <property type="match status" value="1"/>
</dbReference>
<evidence type="ECO:0000313" key="3">
    <source>
        <dbReference type="EMBL" id="ACD91202.1"/>
    </source>
</evidence>
<dbReference type="GO" id="GO:0003677">
    <property type="term" value="F:DNA binding"/>
    <property type="evidence" value="ECO:0007669"/>
    <property type="project" value="InterPro"/>
</dbReference>
<dbReference type="PANTHER" id="PTHR34475">
    <property type="match status" value="1"/>
</dbReference>
<dbReference type="EMBL" id="CP001097">
    <property type="protein sequence ID" value="ACD91202.1"/>
    <property type="molecule type" value="Genomic_DNA"/>
</dbReference>
<dbReference type="AlphaFoldDB" id="B3EGT9"/>
<dbReference type="eggNOG" id="COG1426">
    <property type="taxonomic scope" value="Bacteria"/>
</dbReference>
<organism evidence="3 4">
    <name type="scientific">Chlorobium limicola (strain DSM 245 / NBRC 103803 / 6330)</name>
    <dbReference type="NCBI Taxonomy" id="290315"/>
    <lineage>
        <taxon>Bacteria</taxon>
        <taxon>Pseudomonadati</taxon>
        <taxon>Chlorobiota</taxon>
        <taxon>Chlorobiia</taxon>
        <taxon>Chlorobiales</taxon>
        <taxon>Chlorobiaceae</taxon>
        <taxon>Chlorobium/Pelodictyon group</taxon>
        <taxon>Chlorobium</taxon>
    </lineage>
</organism>
<sequence>MEASRESNFSLEQLAGALKNARLQRNMSIDDASRHVGINRGFIEKIEEGDFSFLPGVYVLAYVKEYAGLLGIGNEDTFEQCRQALLARKEQRTSPDAPHTDWKGKHPLDTLVSRPSLLSGRTLLIFVSLLLVSGGLFFAGRMFLPFSSAPEQTTIISPDALLESDTAAVAERVFDKGFLPVMESSADSLSRDTTESATKESARSALIAKEVSLLADSVKRPLQPQSARRSLEVRIVEDQTWVKVIADDSARVYAGGQFKKGDVLRYEARSKFWVNIGRPSYVELYLDGKKLPPFSQRTLIFQ</sequence>
<dbReference type="HOGENOM" id="CLU_923445_0_0_10"/>
<dbReference type="STRING" id="290315.Clim_2178"/>
<dbReference type="Pfam" id="PF13413">
    <property type="entry name" value="HTH_25"/>
    <property type="match status" value="1"/>
</dbReference>
<keyword evidence="1" id="KW-0472">Membrane</keyword>